<name>A0A2S4PII7_9PEZI</name>
<dbReference type="InterPro" id="IPR051320">
    <property type="entry name" value="Viral_Replic_Matur_Polypro"/>
</dbReference>
<dbReference type="PANTHER" id="PTHR33064">
    <property type="entry name" value="POL PROTEIN"/>
    <property type="match status" value="1"/>
</dbReference>
<dbReference type="PANTHER" id="PTHR33064:SF37">
    <property type="entry name" value="RIBONUCLEASE H"/>
    <property type="match status" value="1"/>
</dbReference>
<dbReference type="OrthoDB" id="10353264at2759"/>
<sequence>MLTDLPRFINQYRPVCDSNVINPCIDDLRRMGHQRNQLFDYLCDLKKNNTTEVFSLQSISPKIRITTKFKPEEANVWQSNTFNVSPGTLPSVDQIYPTTRRPHRRELSSESEDTVNLWFQNSKIEIGPMCPESLIPKVKRLLYTYRDLNAVEISDVTPTDIFTHRVRLVPGTKPFRARIRKRWTSNEQFWINKTVSEGLKCGLFERTIEANGKFSDWNANPRPAEKSGTSGPNPELRFAVDYSHIEEQMPGCSLSLTEEVHDYLSFPGHKVFCQFDLKHAYWAFPLHPDDRYIFAFFIPNVGQLQPCAMPQGTKSACFSMNEGMLRLWGEIPPLPKEIQPDNSDGSEPSLLGPGKNGEPAIIAFYMDDSFHGSDSAEKTFEILEYHILPRLAWSRFKLSFKKLKLFMDEITALGMIHKIGGISTTKYDRTDKIKSFPIPQDVTA</sequence>
<evidence type="ECO:0000313" key="2">
    <source>
        <dbReference type="EMBL" id="POS81840.1"/>
    </source>
</evidence>
<dbReference type="Gene3D" id="3.10.10.10">
    <property type="entry name" value="HIV Type 1 Reverse Transcriptase, subunit A, domain 1"/>
    <property type="match status" value="1"/>
</dbReference>
<gene>
    <name evidence="2" type="ORF">EPUL_006710</name>
</gene>
<dbReference type="InterPro" id="IPR000477">
    <property type="entry name" value="RT_dom"/>
</dbReference>
<organism evidence="2 3">
    <name type="scientific">Erysiphe pulchra</name>
    <dbReference type="NCBI Taxonomy" id="225359"/>
    <lineage>
        <taxon>Eukaryota</taxon>
        <taxon>Fungi</taxon>
        <taxon>Dikarya</taxon>
        <taxon>Ascomycota</taxon>
        <taxon>Pezizomycotina</taxon>
        <taxon>Leotiomycetes</taxon>
        <taxon>Erysiphales</taxon>
        <taxon>Erysiphaceae</taxon>
        <taxon>Erysiphe</taxon>
    </lineage>
</organism>
<reference evidence="2 3" key="1">
    <citation type="submission" date="2017-10" db="EMBL/GenBank/DDBJ databases">
        <title>Development of genomic resources for the powdery mildew, Erysiphe pulchra.</title>
        <authorList>
            <person name="Wadl P.A."/>
            <person name="Mack B.M."/>
            <person name="Moore G."/>
            <person name="Beltz S.B."/>
        </authorList>
    </citation>
    <scope>NUCLEOTIDE SEQUENCE [LARGE SCALE GENOMIC DNA]</scope>
    <source>
        <strain evidence="2">Cflorida</strain>
    </source>
</reference>
<dbReference type="Gene3D" id="3.30.70.270">
    <property type="match status" value="1"/>
</dbReference>
<evidence type="ECO:0000259" key="1">
    <source>
        <dbReference type="Pfam" id="PF00078"/>
    </source>
</evidence>
<feature type="non-terminal residue" evidence="2">
    <location>
        <position position="444"/>
    </location>
</feature>
<accession>A0A2S4PII7</accession>
<feature type="domain" description="Reverse transcriptase" evidence="1">
    <location>
        <begin position="245"/>
        <end position="416"/>
    </location>
</feature>
<dbReference type="Proteomes" id="UP000237438">
    <property type="component" value="Unassembled WGS sequence"/>
</dbReference>
<keyword evidence="3" id="KW-1185">Reference proteome</keyword>
<proteinExistence type="predicted"/>
<dbReference type="Pfam" id="PF00078">
    <property type="entry name" value="RVT_1"/>
    <property type="match status" value="1"/>
</dbReference>
<dbReference type="EMBL" id="PEDP01006949">
    <property type="protein sequence ID" value="POS81840.1"/>
    <property type="molecule type" value="Genomic_DNA"/>
</dbReference>
<dbReference type="InterPro" id="IPR043502">
    <property type="entry name" value="DNA/RNA_pol_sf"/>
</dbReference>
<dbReference type="AlphaFoldDB" id="A0A2S4PII7"/>
<evidence type="ECO:0000313" key="3">
    <source>
        <dbReference type="Proteomes" id="UP000237438"/>
    </source>
</evidence>
<dbReference type="InterPro" id="IPR043128">
    <property type="entry name" value="Rev_trsase/Diguanyl_cyclase"/>
</dbReference>
<comment type="caution">
    <text evidence="2">The sequence shown here is derived from an EMBL/GenBank/DDBJ whole genome shotgun (WGS) entry which is preliminary data.</text>
</comment>
<protein>
    <recommendedName>
        <fullName evidence="1">Reverse transcriptase domain-containing protein</fullName>
    </recommendedName>
</protein>
<dbReference type="SUPFAM" id="SSF56672">
    <property type="entry name" value="DNA/RNA polymerases"/>
    <property type="match status" value="1"/>
</dbReference>